<comment type="caution">
    <text evidence="5">The sequence shown here is derived from an EMBL/GenBank/DDBJ whole genome shotgun (WGS) entry which is preliminary data.</text>
</comment>
<dbReference type="PROSITE" id="PS50110">
    <property type="entry name" value="RESPONSE_REGULATORY"/>
    <property type="match status" value="1"/>
</dbReference>
<dbReference type="PANTHER" id="PTHR48105">
    <property type="entry name" value="THIOREDOXIN REDUCTASE 1-RELATED-RELATED"/>
    <property type="match status" value="1"/>
</dbReference>
<protein>
    <submittedName>
        <fullName evidence="5">FAD-dependent oxidoreductase</fullName>
    </submittedName>
</protein>
<dbReference type="InterPro" id="IPR050097">
    <property type="entry name" value="Ferredoxin-NADP_redctase_2"/>
</dbReference>
<dbReference type="Pfam" id="PF07992">
    <property type="entry name" value="Pyr_redox_2"/>
    <property type="match status" value="1"/>
</dbReference>
<keyword evidence="3" id="KW-0597">Phosphoprotein</keyword>
<feature type="domain" description="Response regulatory" evidence="4">
    <location>
        <begin position="43"/>
        <end position="166"/>
    </location>
</feature>
<evidence type="ECO:0000313" key="6">
    <source>
        <dbReference type="Proteomes" id="UP001442494"/>
    </source>
</evidence>
<dbReference type="InterPro" id="IPR001789">
    <property type="entry name" value="Sig_transdc_resp-reg_receiver"/>
</dbReference>
<dbReference type="Gene3D" id="3.40.50.2300">
    <property type="match status" value="1"/>
</dbReference>
<dbReference type="EMBL" id="JAMPKK010000017">
    <property type="protein sequence ID" value="MEP0864752.1"/>
    <property type="molecule type" value="Genomic_DNA"/>
</dbReference>
<dbReference type="InterPro" id="IPR036188">
    <property type="entry name" value="FAD/NAD-bd_sf"/>
</dbReference>
<organism evidence="5 6">
    <name type="scientific">Funiculus sociatus GB2-A5</name>
    <dbReference type="NCBI Taxonomy" id="2933946"/>
    <lineage>
        <taxon>Bacteria</taxon>
        <taxon>Bacillati</taxon>
        <taxon>Cyanobacteriota</taxon>
        <taxon>Cyanophyceae</taxon>
        <taxon>Coleofasciculales</taxon>
        <taxon>Coleofasciculaceae</taxon>
        <taxon>Funiculus</taxon>
    </lineage>
</organism>
<accession>A0ABV0JMW3</accession>
<evidence type="ECO:0000259" key="4">
    <source>
        <dbReference type="PROSITE" id="PS50110"/>
    </source>
</evidence>
<dbReference type="InterPro" id="IPR011006">
    <property type="entry name" value="CheY-like_superfamily"/>
</dbReference>
<dbReference type="SUPFAM" id="SSF52833">
    <property type="entry name" value="Thioredoxin-like"/>
    <property type="match status" value="1"/>
</dbReference>
<proteinExistence type="predicted"/>
<dbReference type="Pfam" id="PF00072">
    <property type="entry name" value="Response_reg"/>
    <property type="match status" value="1"/>
</dbReference>
<dbReference type="SUPFAM" id="SSF52172">
    <property type="entry name" value="CheY-like"/>
    <property type="match status" value="1"/>
</dbReference>
<dbReference type="Gene3D" id="3.50.50.60">
    <property type="entry name" value="FAD/NAD(P)-binding domain"/>
    <property type="match status" value="2"/>
</dbReference>
<dbReference type="InterPro" id="IPR036249">
    <property type="entry name" value="Thioredoxin-like_sf"/>
</dbReference>
<dbReference type="SUPFAM" id="SSF51905">
    <property type="entry name" value="FAD/NAD(P)-binding domain"/>
    <property type="match status" value="1"/>
</dbReference>
<keyword evidence="1" id="KW-0285">Flavoprotein</keyword>
<name>A0ABV0JMW3_9CYAN</name>
<dbReference type="Proteomes" id="UP001442494">
    <property type="component" value="Unassembled WGS sequence"/>
</dbReference>
<dbReference type="InterPro" id="IPR023753">
    <property type="entry name" value="FAD/NAD-binding_dom"/>
</dbReference>
<gene>
    <name evidence="5" type="ORF">NDI37_09755</name>
</gene>
<sequence length="592" mass="65258">MTQFHLTCKNWTRAIACFDSESTDGYATNKGKGESDRTMAKPVIMTVDDDPEVLRAIARDLQREYGDRFRVLRAESGAVALEALQQLKLRNQGVALFLVDQRMPQMSGVEFLEQALSLFPNTKRALLTAYADTDAAIRAINTTQIDYYLMKPWDPPEESLYPVLDDLLDDWLASFRPPFEGIRVIGNRWSPHSHQLKDFLARNQVPFEWLDIELSQEAQQLITYADCHQRHLPLVLFPDGTKIEKPTNIQVAEKIGLQTQAGKPFYDLIIVGGGPAGLAAAVYGASEGLHTVMVEREAPGGQAGTSSRIENYLGFPVGLSGSDLARRAVTQARRFGVEILTPQEVTGIRVQDQYRFITFADGSEISCHALILALGVSWRRLDVPGLDRLTGAGVYYGAAQTEALSCQDEDVYIIGGANSAGQAAMHFSKYARQVTMLVRGDSLTKSMSQYLIDQIEATPNITVQVHSSVVEAKGETSLEGLTIANTMTEEMQTVGATSLFIFIGAVPRTQWLDGTIMRDERGFIITGPDLKQDGHRPKGWTLERDPFLLETNIPGVFAVGDVRHGSVKRVASGVGEGSICVQFVHQYLSKVV</sequence>
<evidence type="ECO:0000256" key="3">
    <source>
        <dbReference type="PROSITE-ProRule" id="PRU00169"/>
    </source>
</evidence>
<keyword evidence="6" id="KW-1185">Reference proteome</keyword>
<evidence type="ECO:0000256" key="1">
    <source>
        <dbReference type="ARBA" id="ARBA00022630"/>
    </source>
</evidence>
<evidence type="ECO:0000313" key="5">
    <source>
        <dbReference type="EMBL" id="MEP0864752.1"/>
    </source>
</evidence>
<dbReference type="SMART" id="SM00448">
    <property type="entry name" value="REC"/>
    <property type="match status" value="1"/>
</dbReference>
<feature type="modified residue" description="4-aspartylphosphate" evidence="3">
    <location>
        <position position="100"/>
    </location>
</feature>
<dbReference type="PRINTS" id="PR00368">
    <property type="entry name" value="FADPNR"/>
</dbReference>
<dbReference type="PRINTS" id="PR00469">
    <property type="entry name" value="PNDRDTASEII"/>
</dbReference>
<dbReference type="Gene3D" id="3.40.30.10">
    <property type="entry name" value="Glutaredoxin"/>
    <property type="match status" value="1"/>
</dbReference>
<reference evidence="5 6" key="1">
    <citation type="submission" date="2022-04" db="EMBL/GenBank/DDBJ databases">
        <title>Positive selection, recombination, and allopatry shape intraspecific diversity of widespread and dominant cyanobacteria.</title>
        <authorList>
            <person name="Wei J."/>
            <person name="Shu W."/>
            <person name="Hu C."/>
        </authorList>
    </citation>
    <scope>NUCLEOTIDE SEQUENCE [LARGE SCALE GENOMIC DNA]</scope>
    <source>
        <strain evidence="5 6">GB2-A5</strain>
    </source>
</reference>
<evidence type="ECO:0000256" key="2">
    <source>
        <dbReference type="ARBA" id="ARBA00023002"/>
    </source>
</evidence>
<keyword evidence="2" id="KW-0560">Oxidoreductase</keyword>